<comment type="catalytic activity">
    <reaction evidence="10 11">
        <text>L-seryl-[protein] + ATP = O-phospho-L-seryl-[protein] + ADP + H(+)</text>
        <dbReference type="Rhea" id="RHEA:17989"/>
        <dbReference type="Rhea" id="RHEA-COMP:9863"/>
        <dbReference type="Rhea" id="RHEA-COMP:11604"/>
        <dbReference type="ChEBI" id="CHEBI:15378"/>
        <dbReference type="ChEBI" id="CHEBI:29999"/>
        <dbReference type="ChEBI" id="CHEBI:30616"/>
        <dbReference type="ChEBI" id="CHEBI:83421"/>
        <dbReference type="ChEBI" id="CHEBI:456216"/>
        <dbReference type="EC" id="2.7.11.1"/>
    </reaction>
</comment>
<dbReference type="Gene3D" id="3.50.4.10">
    <property type="entry name" value="Hepatocyte Growth Factor"/>
    <property type="match status" value="1"/>
</dbReference>
<proteinExistence type="inferred from homology"/>
<dbReference type="GO" id="GO:0048544">
    <property type="term" value="P:recognition of pollen"/>
    <property type="evidence" value="ECO:0007669"/>
    <property type="project" value="InterPro"/>
</dbReference>
<keyword evidence="7" id="KW-1015">Disulfide bond</keyword>
<evidence type="ECO:0000259" key="15">
    <source>
        <dbReference type="PROSITE" id="PS50927"/>
    </source>
</evidence>
<keyword evidence="6 11" id="KW-0067">ATP-binding</keyword>
<protein>
    <recommendedName>
        <fullName evidence="11">Receptor-like serine/threonine-protein kinase</fullName>
        <ecNumber evidence="11">2.7.11.1</ecNumber>
    </recommendedName>
</protein>
<keyword evidence="8" id="KW-0325">Glycoprotein</keyword>
<accession>A0AAD4JK43</accession>
<keyword evidence="1 11" id="KW-0723">Serine/threonine-protein kinase</keyword>
<dbReference type="Pfam" id="PF07714">
    <property type="entry name" value="PK_Tyr_Ser-Thr"/>
    <property type="match status" value="1"/>
</dbReference>
<sequence length="822" mass="91875">MNTIYPGLPLLLILPLLFPAISGQTDTINADQTIRDGETLVSSFGKFALGFFSPRNSNNRYVGMWFNNITEITIVWVANRESPITDNAGVLKLIHPGILILLNGTNGTVWASNATATAPQNPVAQLLDTGNLVVRDGGDDSPENFLWQSFEHPTDTYLPGMNLGWNLVTGKENYLSSWKSHDDPATGEFSFHLDPTGYPQIVIKRGSAIQSRNGPWNGIRFPGPPNPREDPTYRLTFEMDAEKVYYRSDLVDRSFVSRYTLNQSGVSQRWTWVDRTRGWVIYFSTPADICDTYNLCGPYGSCNVAGSPSCGCLDTTRFVARDPEGWVRADWSNGCVRRSNLSCEGDVFLKYSGIKLPDARDSWHDSTMTMDECEVECLRNCSCTAYTQLDVRNKSGCLIWYGELVDMRVMSDDGQVIYIRMAASEADVAESDEGKKKRVALVASLVSVMGVVLLVLGLSLYMWRRKRKNFKMMGEEGKCTGGDDNHSDLPFWDLSVILKATNYFSSDNKLGEGGFGPVYKGKLEGGQEIAVKRLSKESRQGLNELKNEVIFIAKLQHRNLVKLLGCCIKGEESILIYEYLPNKSLDVILFDQTKSTSSVSVLDWQKRFHIINGIARGLLYLHQDSPLRIIHRDLKASNILLDSEMNPKISDFGLARSFGGNETEAQTHRVVGTYGYMSPEYAVDGMFSVKSDVFSFGVLVLEIVCGKRNRGFSHCDHSLNLLGHAWKLYKEGRSSELVDPSLDGQYEYAEFEKSMKVGLLCVQQNPEDRPNMSSVVWMLGNEGEIPEAKHPGFFTERDMVAAPHNSSASTINQLTITMPHPR</sequence>
<evidence type="ECO:0000256" key="2">
    <source>
        <dbReference type="ARBA" id="ARBA00022679"/>
    </source>
</evidence>
<dbReference type="InterPro" id="IPR003609">
    <property type="entry name" value="Pan_app"/>
</dbReference>
<dbReference type="PIRSF" id="PIRSF000641">
    <property type="entry name" value="SRK"/>
    <property type="match status" value="1"/>
</dbReference>
<keyword evidence="18" id="KW-1185">Reference proteome</keyword>
<feature type="domain" description="Protein kinase" evidence="14">
    <location>
        <begin position="504"/>
        <end position="793"/>
    </location>
</feature>
<dbReference type="GO" id="GO:0005524">
    <property type="term" value="F:ATP binding"/>
    <property type="evidence" value="ECO:0007669"/>
    <property type="project" value="UniProtKB-KW"/>
</dbReference>
<dbReference type="SMART" id="SM00473">
    <property type="entry name" value="PAN_AP"/>
    <property type="match status" value="1"/>
</dbReference>
<evidence type="ECO:0000256" key="7">
    <source>
        <dbReference type="ARBA" id="ARBA00023157"/>
    </source>
</evidence>
<dbReference type="Pfam" id="PF00954">
    <property type="entry name" value="S_locus_glycop"/>
    <property type="match status" value="1"/>
</dbReference>
<keyword evidence="12" id="KW-0812">Transmembrane</keyword>
<evidence type="ECO:0000313" key="17">
    <source>
        <dbReference type="EMBL" id="KAH6834936.1"/>
    </source>
</evidence>
<feature type="signal peptide" evidence="13">
    <location>
        <begin position="1"/>
        <end position="23"/>
    </location>
</feature>
<evidence type="ECO:0000256" key="4">
    <source>
        <dbReference type="ARBA" id="ARBA00022741"/>
    </source>
</evidence>
<keyword evidence="4 11" id="KW-0547">Nucleotide-binding</keyword>
<dbReference type="PROSITE" id="PS50927">
    <property type="entry name" value="BULB_LECTIN"/>
    <property type="match status" value="1"/>
</dbReference>
<evidence type="ECO:0000256" key="9">
    <source>
        <dbReference type="ARBA" id="ARBA00047899"/>
    </source>
</evidence>
<dbReference type="PROSITE" id="PS50948">
    <property type="entry name" value="PAN"/>
    <property type="match status" value="1"/>
</dbReference>
<organism evidence="17 18">
    <name type="scientific">Perilla frutescens var. hirtella</name>
    <name type="common">Perilla citriodora</name>
    <name type="synonym">Perilla setoyensis</name>
    <dbReference type="NCBI Taxonomy" id="608512"/>
    <lineage>
        <taxon>Eukaryota</taxon>
        <taxon>Viridiplantae</taxon>
        <taxon>Streptophyta</taxon>
        <taxon>Embryophyta</taxon>
        <taxon>Tracheophyta</taxon>
        <taxon>Spermatophyta</taxon>
        <taxon>Magnoliopsida</taxon>
        <taxon>eudicotyledons</taxon>
        <taxon>Gunneridae</taxon>
        <taxon>Pentapetalae</taxon>
        <taxon>asterids</taxon>
        <taxon>lamiids</taxon>
        <taxon>Lamiales</taxon>
        <taxon>Lamiaceae</taxon>
        <taxon>Nepetoideae</taxon>
        <taxon>Elsholtzieae</taxon>
        <taxon>Perilla</taxon>
    </lineage>
</organism>
<dbReference type="InterPro" id="IPR001480">
    <property type="entry name" value="Bulb-type_lectin_dom"/>
</dbReference>
<keyword evidence="3 13" id="KW-0732">Signal</keyword>
<keyword evidence="12" id="KW-1133">Transmembrane helix</keyword>
<dbReference type="SMART" id="SM00108">
    <property type="entry name" value="B_lectin"/>
    <property type="match status" value="1"/>
</dbReference>
<evidence type="ECO:0000256" key="13">
    <source>
        <dbReference type="SAM" id="SignalP"/>
    </source>
</evidence>
<feature type="domain" description="Bulb-type lectin" evidence="15">
    <location>
        <begin position="25"/>
        <end position="147"/>
    </location>
</feature>
<dbReference type="PANTHER" id="PTHR32444:SF183">
    <property type="entry name" value="APPLE DOMAIN-CONTAINING PROTEIN"/>
    <property type="match status" value="1"/>
</dbReference>
<dbReference type="Gene3D" id="2.90.10.10">
    <property type="entry name" value="Bulb-type lectin domain"/>
    <property type="match status" value="1"/>
</dbReference>
<dbReference type="PROSITE" id="PS50011">
    <property type="entry name" value="PROTEIN_KINASE_DOM"/>
    <property type="match status" value="1"/>
</dbReference>
<dbReference type="Gene3D" id="1.10.510.10">
    <property type="entry name" value="Transferase(Phosphotransferase) domain 1"/>
    <property type="match status" value="1"/>
</dbReference>
<evidence type="ECO:0000256" key="10">
    <source>
        <dbReference type="ARBA" id="ARBA00048679"/>
    </source>
</evidence>
<keyword evidence="5 11" id="KW-0418">Kinase</keyword>
<dbReference type="SUPFAM" id="SSF56112">
    <property type="entry name" value="Protein kinase-like (PK-like)"/>
    <property type="match status" value="1"/>
</dbReference>
<evidence type="ECO:0000256" key="3">
    <source>
        <dbReference type="ARBA" id="ARBA00022729"/>
    </source>
</evidence>
<dbReference type="EC" id="2.7.11.1" evidence="11"/>
<dbReference type="SUPFAM" id="SSF51110">
    <property type="entry name" value="alpha-D-mannose-specific plant lectins"/>
    <property type="match status" value="1"/>
</dbReference>
<evidence type="ECO:0000256" key="1">
    <source>
        <dbReference type="ARBA" id="ARBA00022527"/>
    </source>
</evidence>
<dbReference type="PROSITE" id="PS00108">
    <property type="entry name" value="PROTEIN_KINASE_ST"/>
    <property type="match status" value="1"/>
</dbReference>
<dbReference type="FunFam" id="1.10.510.10:FF:000060">
    <property type="entry name" value="G-type lectin S-receptor-like serine/threonine-protein kinase"/>
    <property type="match status" value="1"/>
</dbReference>
<keyword evidence="12" id="KW-0472">Membrane</keyword>
<evidence type="ECO:0000256" key="6">
    <source>
        <dbReference type="ARBA" id="ARBA00022840"/>
    </source>
</evidence>
<reference evidence="17 18" key="1">
    <citation type="journal article" date="2021" name="Nat. Commun.">
        <title>Incipient diploidization of the medicinal plant Perilla within 10,000 years.</title>
        <authorList>
            <person name="Zhang Y."/>
            <person name="Shen Q."/>
            <person name="Leng L."/>
            <person name="Zhang D."/>
            <person name="Chen S."/>
            <person name="Shi Y."/>
            <person name="Ning Z."/>
            <person name="Chen S."/>
        </authorList>
    </citation>
    <scope>NUCLEOTIDE SEQUENCE [LARGE SCALE GENOMIC DNA]</scope>
    <source>
        <strain evidence="18">cv. PC099</strain>
    </source>
</reference>
<dbReference type="InterPro" id="IPR008271">
    <property type="entry name" value="Ser/Thr_kinase_AS"/>
</dbReference>
<dbReference type="Gene3D" id="3.30.200.20">
    <property type="entry name" value="Phosphorylase Kinase, domain 1"/>
    <property type="match status" value="1"/>
</dbReference>
<comment type="caution">
    <text evidence="17">The sequence shown here is derived from an EMBL/GenBank/DDBJ whole genome shotgun (WGS) entry which is preliminary data.</text>
</comment>
<evidence type="ECO:0000259" key="16">
    <source>
        <dbReference type="PROSITE" id="PS50948"/>
    </source>
</evidence>
<evidence type="ECO:0000256" key="8">
    <source>
        <dbReference type="ARBA" id="ARBA00023180"/>
    </source>
</evidence>
<comment type="similarity">
    <text evidence="11">Belongs to the protein kinase superfamily. Ser/Thr protein kinase family.</text>
</comment>
<dbReference type="FunFam" id="3.30.200.20:FF:000195">
    <property type="entry name" value="G-type lectin S-receptor-like serine/threonine-protein kinase"/>
    <property type="match status" value="1"/>
</dbReference>
<dbReference type="Pfam" id="PF08276">
    <property type="entry name" value="PAN_2"/>
    <property type="match status" value="1"/>
</dbReference>
<gene>
    <name evidence="17" type="ORF">C2S53_010261</name>
</gene>
<feature type="domain" description="Apple" evidence="16">
    <location>
        <begin position="343"/>
        <end position="422"/>
    </location>
</feature>
<dbReference type="InterPro" id="IPR001245">
    <property type="entry name" value="Ser-Thr/Tyr_kinase_cat_dom"/>
</dbReference>
<dbReference type="InterPro" id="IPR000858">
    <property type="entry name" value="S_locus_glycoprot_dom"/>
</dbReference>
<dbReference type="Pfam" id="PF01453">
    <property type="entry name" value="B_lectin"/>
    <property type="match status" value="1"/>
</dbReference>
<comment type="catalytic activity">
    <reaction evidence="9 11">
        <text>L-threonyl-[protein] + ATP = O-phospho-L-threonyl-[protein] + ADP + H(+)</text>
        <dbReference type="Rhea" id="RHEA:46608"/>
        <dbReference type="Rhea" id="RHEA-COMP:11060"/>
        <dbReference type="Rhea" id="RHEA-COMP:11605"/>
        <dbReference type="ChEBI" id="CHEBI:15378"/>
        <dbReference type="ChEBI" id="CHEBI:30013"/>
        <dbReference type="ChEBI" id="CHEBI:30616"/>
        <dbReference type="ChEBI" id="CHEBI:61977"/>
        <dbReference type="ChEBI" id="CHEBI:456216"/>
        <dbReference type="EC" id="2.7.11.1"/>
    </reaction>
</comment>
<dbReference type="SMART" id="SM00220">
    <property type="entry name" value="S_TKc"/>
    <property type="match status" value="1"/>
</dbReference>
<feature type="chain" id="PRO_5042110325" description="Receptor-like serine/threonine-protein kinase" evidence="13">
    <location>
        <begin position="24"/>
        <end position="822"/>
    </location>
</feature>
<feature type="transmembrane region" description="Helical" evidence="12">
    <location>
        <begin position="439"/>
        <end position="463"/>
    </location>
</feature>
<dbReference type="InterPro" id="IPR011009">
    <property type="entry name" value="Kinase-like_dom_sf"/>
</dbReference>
<dbReference type="PANTHER" id="PTHR32444">
    <property type="entry name" value="BULB-TYPE LECTIN DOMAIN-CONTAINING PROTEIN"/>
    <property type="match status" value="1"/>
</dbReference>
<dbReference type="EMBL" id="SDAM02000043">
    <property type="protein sequence ID" value="KAH6834936.1"/>
    <property type="molecule type" value="Genomic_DNA"/>
</dbReference>
<dbReference type="CDD" id="cd00028">
    <property type="entry name" value="B_lectin"/>
    <property type="match status" value="1"/>
</dbReference>
<evidence type="ECO:0000259" key="14">
    <source>
        <dbReference type="PROSITE" id="PS50011"/>
    </source>
</evidence>
<dbReference type="GO" id="GO:0004674">
    <property type="term" value="F:protein serine/threonine kinase activity"/>
    <property type="evidence" value="ECO:0007669"/>
    <property type="project" value="UniProtKB-KW"/>
</dbReference>
<dbReference type="InterPro" id="IPR036426">
    <property type="entry name" value="Bulb-type_lectin_dom_sf"/>
</dbReference>
<dbReference type="AlphaFoldDB" id="A0AAD4JK43"/>
<dbReference type="CDD" id="cd01098">
    <property type="entry name" value="PAN_AP_plant"/>
    <property type="match status" value="1"/>
</dbReference>
<evidence type="ECO:0000256" key="5">
    <source>
        <dbReference type="ARBA" id="ARBA00022777"/>
    </source>
</evidence>
<dbReference type="InterPro" id="IPR024171">
    <property type="entry name" value="SRK-like_kinase"/>
</dbReference>
<name>A0AAD4JK43_PERFH</name>
<dbReference type="CDD" id="cd14066">
    <property type="entry name" value="STKc_IRAK"/>
    <property type="match status" value="1"/>
</dbReference>
<evidence type="ECO:0000256" key="12">
    <source>
        <dbReference type="SAM" id="Phobius"/>
    </source>
</evidence>
<dbReference type="Proteomes" id="UP001190926">
    <property type="component" value="Unassembled WGS sequence"/>
</dbReference>
<keyword evidence="2 11" id="KW-0808">Transferase</keyword>
<evidence type="ECO:0000256" key="11">
    <source>
        <dbReference type="PIRNR" id="PIRNR000641"/>
    </source>
</evidence>
<dbReference type="FunFam" id="2.90.10.10:FF:000004">
    <property type="entry name" value="G-type lectin S-receptor-like serine/threonine-protein kinase"/>
    <property type="match status" value="1"/>
</dbReference>
<evidence type="ECO:0000313" key="18">
    <source>
        <dbReference type="Proteomes" id="UP001190926"/>
    </source>
</evidence>
<dbReference type="InterPro" id="IPR000719">
    <property type="entry name" value="Prot_kinase_dom"/>
</dbReference>